<protein>
    <submittedName>
        <fullName evidence="1">Putative integral membrane protein</fullName>
    </submittedName>
</protein>
<organism evidence="1">
    <name type="scientific">Sinorhizobium medicae</name>
    <dbReference type="NCBI Taxonomy" id="110321"/>
    <lineage>
        <taxon>Bacteria</taxon>
        <taxon>Pseudomonadati</taxon>
        <taxon>Pseudomonadota</taxon>
        <taxon>Alphaproteobacteria</taxon>
        <taxon>Hyphomicrobiales</taxon>
        <taxon>Rhizobiaceae</taxon>
        <taxon>Sinorhizobium/Ensifer group</taxon>
        <taxon>Sinorhizobium</taxon>
    </lineage>
</organism>
<name>A0A508WP12_9HYPH</name>
<evidence type="ECO:0000313" key="1">
    <source>
        <dbReference type="EMBL" id="VTZ59238.1"/>
    </source>
</evidence>
<dbReference type="Proteomes" id="UP000507954">
    <property type="component" value="Unassembled WGS sequence"/>
</dbReference>
<sequence length="383" mass="41954">MQRLKALTWDHPRGYNALAAAARRPDLAESGLAIDWDKQPLEGFESYPIADLCARYDLVVLDHPHVGEAVDGDCLQPLESIFEEATINLLRAESIGPSLRTYHFTGQHWALPLDAATQVMAARADLLVGPAPVLWDEVLLLSQKTGKVALSLAGPHAALSFLSIATALGEPPAERDPDILVSEQVGTEVYDLMNELAARSPHVVRQKNPISILEHMAAHDDVALVPLVYGYVNYAAPVSGRPITFHNAPRLEPGDRPGSTLGGTGIGISRRCEVTPALKRHLLWLMSADAQIGFIPCHEGQPSRREAWHDAGVNARWGRFYSNTADTLEQAYVRPRHNGYIAFQSRASALLRESFLENAPARGVINRLQTLYADHRGSKGGER</sequence>
<dbReference type="EMBL" id="CABFNB010000005">
    <property type="protein sequence ID" value="VTZ59238.1"/>
    <property type="molecule type" value="Genomic_DNA"/>
</dbReference>
<dbReference type="RefSeq" id="WP_180161224.1">
    <property type="nucleotide sequence ID" value="NZ_CABFNB010000005.1"/>
</dbReference>
<proteinExistence type="predicted"/>
<dbReference type="AlphaFoldDB" id="A0A508WP12"/>
<dbReference type="Gene3D" id="3.40.190.10">
    <property type="entry name" value="Periplasmic binding protein-like II"/>
    <property type="match status" value="2"/>
</dbReference>
<gene>
    <name evidence="1" type="ORF">EMEDMD4_1020022</name>
</gene>
<dbReference type="SUPFAM" id="SSF53850">
    <property type="entry name" value="Periplasmic binding protein-like II"/>
    <property type="match status" value="1"/>
</dbReference>
<reference evidence="1" key="1">
    <citation type="submission" date="2019-06" db="EMBL/GenBank/DDBJ databases">
        <authorList>
            <person name="Le Quere A."/>
            <person name="Colella S."/>
        </authorList>
    </citation>
    <scope>NUCLEOTIDE SEQUENCE</scope>
    <source>
        <strain evidence="1">EmedicaeMD41</strain>
    </source>
</reference>
<accession>A0A508WP12</accession>